<dbReference type="PIRSF" id="PIRSF006603">
    <property type="entry name" value="DinF"/>
    <property type="match status" value="1"/>
</dbReference>
<dbReference type="PANTHER" id="PTHR43298:SF2">
    <property type="entry name" value="FMN_FAD EXPORTER YEEO-RELATED"/>
    <property type="match status" value="1"/>
</dbReference>
<evidence type="ECO:0000313" key="12">
    <source>
        <dbReference type="Proteomes" id="UP000243374"/>
    </source>
</evidence>
<feature type="transmembrane region" description="Helical" evidence="10">
    <location>
        <begin position="65"/>
        <end position="88"/>
    </location>
</feature>
<evidence type="ECO:0000256" key="7">
    <source>
        <dbReference type="ARBA" id="ARBA00023065"/>
    </source>
</evidence>
<feature type="transmembrane region" description="Helical" evidence="10">
    <location>
        <begin position="324"/>
        <end position="344"/>
    </location>
</feature>
<dbReference type="GO" id="GO:0006811">
    <property type="term" value="P:monoatomic ion transport"/>
    <property type="evidence" value="ECO:0007669"/>
    <property type="project" value="UniProtKB-KW"/>
</dbReference>
<dbReference type="GO" id="GO:0042910">
    <property type="term" value="F:xenobiotic transmembrane transporter activity"/>
    <property type="evidence" value="ECO:0007669"/>
    <property type="project" value="InterPro"/>
</dbReference>
<reference evidence="11 12" key="1">
    <citation type="submission" date="2016-10" db="EMBL/GenBank/DDBJ databases">
        <authorList>
            <person name="Varghese N."/>
            <person name="Submissions S."/>
        </authorList>
    </citation>
    <scope>NUCLEOTIDE SEQUENCE [LARGE SCALE GENOMIC DNA]</scope>
    <source>
        <strain evidence="11 12">22B</strain>
    </source>
</reference>
<keyword evidence="7" id="KW-0406">Ion transport</keyword>
<feature type="transmembrane region" description="Helical" evidence="10">
    <location>
        <begin position="242"/>
        <end position="266"/>
    </location>
</feature>
<evidence type="ECO:0000256" key="9">
    <source>
        <dbReference type="ARBA" id="ARBA00031636"/>
    </source>
</evidence>
<feature type="transmembrane region" description="Helical" evidence="10">
    <location>
        <begin position="175"/>
        <end position="194"/>
    </location>
</feature>
<feature type="transmembrane region" description="Helical" evidence="10">
    <location>
        <begin position="424"/>
        <end position="444"/>
    </location>
</feature>
<evidence type="ECO:0000256" key="10">
    <source>
        <dbReference type="SAM" id="Phobius"/>
    </source>
</evidence>
<dbReference type="RefSeq" id="WP_074838146.1">
    <property type="nucleotide sequence ID" value="NZ_CP047056.1"/>
</dbReference>
<dbReference type="AlphaFoldDB" id="A0A662Z8K7"/>
<feature type="transmembrane region" description="Helical" evidence="10">
    <location>
        <begin position="142"/>
        <end position="163"/>
    </location>
</feature>
<keyword evidence="2" id="KW-0813">Transport</keyword>
<proteinExistence type="predicted"/>
<evidence type="ECO:0000256" key="4">
    <source>
        <dbReference type="ARBA" id="ARBA00022475"/>
    </source>
</evidence>
<dbReference type="Pfam" id="PF01554">
    <property type="entry name" value="MatE"/>
    <property type="match status" value="2"/>
</dbReference>
<dbReference type="NCBIfam" id="TIGR00797">
    <property type="entry name" value="matE"/>
    <property type="match status" value="1"/>
</dbReference>
<dbReference type="InterPro" id="IPR002528">
    <property type="entry name" value="MATE_fam"/>
</dbReference>
<feature type="transmembrane region" description="Helical" evidence="10">
    <location>
        <begin position="390"/>
        <end position="412"/>
    </location>
</feature>
<dbReference type="GO" id="GO:0015297">
    <property type="term" value="F:antiporter activity"/>
    <property type="evidence" value="ECO:0007669"/>
    <property type="project" value="UniProtKB-KW"/>
</dbReference>
<dbReference type="InterPro" id="IPR050222">
    <property type="entry name" value="MATE_MdtK"/>
</dbReference>
<evidence type="ECO:0000256" key="6">
    <source>
        <dbReference type="ARBA" id="ARBA00022989"/>
    </source>
</evidence>
<dbReference type="InterPro" id="IPR048279">
    <property type="entry name" value="MdtK-like"/>
</dbReference>
<feature type="transmembrane region" description="Helical" evidence="10">
    <location>
        <begin position="356"/>
        <end position="378"/>
    </location>
</feature>
<dbReference type="GO" id="GO:0005886">
    <property type="term" value="C:plasma membrane"/>
    <property type="evidence" value="ECO:0007669"/>
    <property type="project" value="UniProtKB-SubCell"/>
</dbReference>
<organism evidence="11 12">
    <name type="scientific">Succinivibrio dextrinosolvens</name>
    <dbReference type="NCBI Taxonomy" id="83771"/>
    <lineage>
        <taxon>Bacteria</taxon>
        <taxon>Pseudomonadati</taxon>
        <taxon>Pseudomonadota</taxon>
        <taxon>Gammaproteobacteria</taxon>
        <taxon>Aeromonadales</taxon>
        <taxon>Succinivibrionaceae</taxon>
        <taxon>Succinivibrio</taxon>
    </lineage>
</organism>
<dbReference type="OrthoDB" id="9806302at2"/>
<accession>A0A662Z8K7</accession>
<keyword evidence="3" id="KW-0050">Antiport</keyword>
<gene>
    <name evidence="11" type="ORF">SAMN04487865_1001196</name>
</gene>
<sequence length="462" mass="50735">MLAFLEKYKKIDMLEGSLWDKILVFSIPLALTSFLQQLFNTADVVTLGHYVNDNAMAAVGNNVPVIGFIVALFVGMSIGANVVVARYLGMKDEENAKDAVNTSFSVAIIIGILFCILGEFFVPQITELMDVPDEVKPESIKYLRAYFLGLPFISIYNFEAALLRSNGDTHTPLIALIYASILNIAGNLVCVLFFQLGIGGVALCTSLANALSALYLFRKILNAEGPISLDLRKLMRLNSRKLRAIVAIGLPTGIQGIVFSISNLVIQSSINSLGADAMAASAAAFTIEINIYCFINAFGLAATTFIGQNFGAKNIRRCVEIAKVSSLIGLIVTTVITAGVYFFAKPLLSMYTVSEAVISIAMIRIFYVLLPQPINIFLEVLSGSMRGYGFSLPPTIITLLTICSCRLIYVFTVFEKFTSFDVLMMVYPLSWVICIVFLVVMYIYKIRKVEKEYSHLSKSKKA</sequence>
<protein>
    <recommendedName>
        <fullName evidence="9">Multidrug-efflux transporter</fullName>
    </recommendedName>
</protein>
<dbReference type="CDD" id="cd13138">
    <property type="entry name" value="MATE_yoeA_like"/>
    <property type="match status" value="1"/>
</dbReference>
<feature type="transmembrane region" description="Helical" evidence="10">
    <location>
        <begin position="100"/>
        <end position="122"/>
    </location>
</feature>
<dbReference type="EMBL" id="FOSF01000001">
    <property type="protein sequence ID" value="SFJ75928.1"/>
    <property type="molecule type" value="Genomic_DNA"/>
</dbReference>
<name>A0A662Z8K7_9GAMM</name>
<keyword evidence="5 10" id="KW-0812">Transmembrane</keyword>
<evidence type="ECO:0000256" key="1">
    <source>
        <dbReference type="ARBA" id="ARBA00004429"/>
    </source>
</evidence>
<evidence type="ECO:0000256" key="2">
    <source>
        <dbReference type="ARBA" id="ARBA00022448"/>
    </source>
</evidence>
<keyword evidence="4" id="KW-1003">Cell membrane</keyword>
<evidence type="ECO:0000256" key="8">
    <source>
        <dbReference type="ARBA" id="ARBA00023136"/>
    </source>
</evidence>
<evidence type="ECO:0000256" key="5">
    <source>
        <dbReference type="ARBA" id="ARBA00022692"/>
    </source>
</evidence>
<keyword evidence="8 10" id="KW-0472">Membrane</keyword>
<keyword evidence="12" id="KW-1185">Reference proteome</keyword>
<evidence type="ECO:0000313" key="11">
    <source>
        <dbReference type="EMBL" id="SFJ75928.1"/>
    </source>
</evidence>
<dbReference type="PANTHER" id="PTHR43298">
    <property type="entry name" value="MULTIDRUG RESISTANCE PROTEIN NORM-RELATED"/>
    <property type="match status" value="1"/>
</dbReference>
<evidence type="ECO:0000256" key="3">
    <source>
        <dbReference type="ARBA" id="ARBA00022449"/>
    </source>
</evidence>
<comment type="subcellular location">
    <subcellularLocation>
        <location evidence="1">Cell inner membrane</location>
        <topology evidence="1">Multi-pass membrane protein</topology>
    </subcellularLocation>
</comment>
<dbReference type="Proteomes" id="UP000243374">
    <property type="component" value="Unassembled WGS sequence"/>
</dbReference>
<feature type="transmembrane region" description="Helical" evidence="10">
    <location>
        <begin position="278"/>
        <end position="303"/>
    </location>
</feature>
<keyword evidence="6 10" id="KW-1133">Transmembrane helix</keyword>